<name>A0ABQ5H663_9ASTR</name>
<reference evidence="3" key="2">
    <citation type="submission" date="2022-01" db="EMBL/GenBank/DDBJ databases">
        <authorList>
            <person name="Yamashiro T."/>
            <person name="Shiraishi A."/>
            <person name="Satake H."/>
            <person name="Nakayama K."/>
        </authorList>
    </citation>
    <scope>NUCLEOTIDE SEQUENCE</scope>
</reference>
<organism evidence="3 4">
    <name type="scientific">Tanacetum coccineum</name>
    <dbReference type="NCBI Taxonomy" id="301880"/>
    <lineage>
        <taxon>Eukaryota</taxon>
        <taxon>Viridiplantae</taxon>
        <taxon>Streptophyta</taxon>
        <taxon>Embryophyta</taxon>
        <taxon>Tracheophyta</taxon>
        <taxon>Spermatophyta</taxon>
        <taxon>Magnoliopsida</taxon>
        <taxon>eudicotyledons</taxon>
        <taxon>Gunneridae</taxon>
        <taxon>Pentapetalae</taxon>
        <taxon>asterids</taxon>
        <taxon>campanulids</taxon>
        <taxon>Asterales</taxon>
        <taxon>Asteraceae</taxon>
        <taxon>Asteroideae</taxon>
        <taxon>Anthemideae</taxon>
        <taxon>Anthemidinae</taxon>
        <taxon>Tanacetum</taxon>
    </lineage>
</organism>
<evidence type="ECO:0000256" key="1">
    <source>
        <dbReference type="SAM" id="MobiDB-lite"/>
    </source>
</evidence>
<reference evidence="3" key="1">
    <citation type="journal article" date="2022" name="Int. J. Mol. Sci.">
        <title>Draft Genome of Tanacetum Coccineum: Genomic Comparison of Closely Related Tanacetum-Family Plants.</title>
        <authorList>
            <person name="Yamashiro T."/>
            <person name="Shiraishi A."/>
            <person name="Nakayama K."/>
            <person name="Satake H."/>
        </authorList>
    </citation>
    <scope>NUCLEOTIDE SEQUENCE</scope>
</reference>
<feature type="domain" description="TypA/BipA C-terminal" evidence="2">
    <location>
        <begin position="132"/>
        <end position="183"/>
    </location>
</feature>
<keyword evidence="4" id="KW-1185">Reference proteome</keyword>
<evidence type="ECO:0000259" key="2">
    <source>
        <dbReference type="Pfam" id="PF21018"/>
    </source>
</evidence>
<evidence type="ECO:0000313" key="3">
    <source>
        <dbReference type="EMBL" id="GJT83304.1"/>
    </source>
</evidence>
<dbReference type="EMBL" id="BQNB010019250">
    <property type="protein sequence ID" value="GJT83304.1"/>
    <property type="molecule type" value="Genomic_DNA"/>
</dbReference>
<comment type="caution">
    <text evidence="3">The sequence shown here is derived from an EMBL/GenBank/DDBJ whole genome shotgun (WGS) entry which is preliminary data.</text>
</comment>
<dbReference type="InterPro" id="IPR042116">
    <property type="entry name" value="TypA/BipA_C"/>
</dbReference>
<sequence length="183" mass="19296">MGLPGGLPLTCGSVLWKPLTKAEHLEGGQDGVDESGIDQDTRDAYPTGAGPIDADLTIAGPSDVDPTGADPSYAGDTCFSNKVDDILTQQSKASDTAKVIEDAIAMERITILDTIFDSYGPWAGDMSTHDLGSLIAFEDGTVTSYALASSQERGKLFIKVRAEVYKGQIVGIDQRPSDLSLNV</sequence>
<dbReference type="Pfam" id="PF21018">
    <property type="entry name" value="BipA_C"/>
    <property type="match status" value="1"/>
</dbReference>
<accession>A0ABQ5H663</accession>
<evidence type="ECO:0000313" key="4">
    <source>
        <dbReference type="Proteomes" id="UP001151760"/>
    </source>
</evidence>
<feature type="region of interest" description="Disordered" evidence="1">
    <location>
        <begin position="26"/>
        <end position="73"/>
    </location>
</feature>
<proteinExistence type="predicted"/>
<dbReference type="Gene3D" id="2.40.50.250">
    <property type="entry name" value="bipa protein"/>
    <property type="match status" value="1"/>
</dbReference>
<protein>
    <recommendedName>
        <fullName evidence="2">TypA/BipA C-terminal domain-containing protein</fullName>
    </recommendedName>
</protein>
<dbReference type="Proteomes" id="UP001151760">
    <property type="component" value="Unassembled WGS sequence"/>
</dbReference>
<dbReference type="InterPro" id="IPR048876">
    <property type="entry name" value="BipA_C"/>
</dbReference>
<gene>
    <name evidence="3" type="ORF">Tco_1057646</name>
</gene>